<dbReference type="InterPro" id="IPR007588">
    <property type="entry name" value="Znf_FLYWCH"/>
</dbReference>
<evidence type="ECO:0000313" key="6">
    <source>
        <dbReference type="Proteomes" id="UP000823941"/>
    </source>
</evidence>
<reference evidence="5 6" key="1">
    <citation type="submission" date="2021-06" db="EMBL/GenBank/DDBJ databases">
        <title>A haploid diamondback moth (Plutella xylostella L.) genome assembly resolves 31 chromosomes and identifies a diamide resistance mutation.</title>
        <authorList>
            <person name="Ward C.M."/>
            <person name="Perry K.D."/>
            <person name="Baker G."/>
            <person name="Powis K."/>
            <person name="Heckel D.G."/>
            <person name="Baxter S.W."/>
        </authorList>
    </citation>
    <scope>NUCLEOTIDE SEQUENCE [LARGE SCALE GENOMIC DNA]</scope>
    <source>
        <strain evidence="5 6">LV</strain>
        <tissue evidence="5">Single pupa</tissue>
    </source>
</reference>
<accession>A0ABQ7QXT8</accession>
<keyword evidence="6" id="KW-1185">Reference proteome</keyword>
<gene>
    <name evidence="5" type="ORF">JYU34_004365</name>
</gene>
<organism evidence="5 6">
    <name type="scientific">Plutella xylostella</name>
    <name type="common">Diamondback moth</name>
    <name type="synonym">Plutella maculipennis</name>
    <dbReference type="NCBI Taxonomy" id="51655"/>
    <lineage>
        <taxon>Eukaryota</taxon>
        <taxon>Metazoa</taxon>
        <taxon>Ecdysozoa</taxon>
        <taxon>Arthropoda</taxon>
        <taxon>Hexapoda</taxon>
        <taxon>Insecta</taxon>
        <taxon>Pterygota</taxon>
        <taxon>Neoptera</taxon>
        <taxon>Endopterygota</taxon>
        <taxon>Lepidoptera</taxon>
        <taxon>Glossata</taxon>
        <taxon>Ditrysia</taxon>
        <taxon>Yponomeutoidea</taxon>
        <taxon>Plutellidae</taxon>
        <taxon>Plutella</taxon>
    </lineage>
</organism>
<evidence type="ECO:0000256" key="1">
    <source>
        <dbReference type="ARBA" id="ARBA00022723"/>
    </source>
</evidence>
<feature type="domain" description="FLYWCH-type" evidence="4">
    <location>
        <begin position="82"/>
        <end position="140"/>
    </location>
</feature>
<sequence>MDRVLIIPSKRASGRQMLLYRGYKYSWRNIKKRGIYWTCSSHHKKGCKANITTDETEVPRITKIFAEHNHPPPSILKPHLMPTNKGYQLLVYEQYTYAKNCHSRRGVSWACSSRCSRKCPAQITVNNDGDLMILNDKHSHPPPVFYVNDKGEYVRVPDKRLKKMNLIEAEDLEQIEQIVSMSEGYLESDKDDEGL</sequence>
<name>A0ABQ7QXT8_PLUXY</name>
<proteinExistence type="predicted"/>
<keyword evidence="2" id="KW-0863">Zinc-finger</keyword>
<feature type="domain" description="FLYWCH-type" evidence="4">
    <location>
        <begin position="10"/>
        <end position="70"/>
    </location>
</feature>
<evidence type="ECO:0000256" key="3">
    <source>
        <dbReference type="ARBA" id="ARBA00022833"/>
    </source>
</evidence>
<comment type="caution">
    <text evidence="5">The sequence shown here is derived from an EMBL/GenBank/DDBJ whole genome shotgun (WGS) entry which is preliminary data.</text>
</comment>
<dbReference type="EMBL" id="JAHIBW010000006">
    <property type="protein sequence ID" value="KAG7309853.1"/>
    <property type="molecule type" value="Genomic_DNA"/>
</dbReference>
<dbReference type="Proteomes" id="UP000823941">
    <property type="component" value="Chromosome 6"/>
</dbReference>
<protein>
    <recommendedName>
        <fullName evidence="4">FLYWCH-type domain-containing protein</fullName>
    </recommendedName>
</protein>
<dbReference type="Pfam" id="PF04500">
    <property type="entry name" value="FLYWCH"/>
    <property type="match status" value="2"/>
</dbReference>
<keyword evidence="1" id="KW-0479">Metal-binding</keyword>
<evidence type="ECO:0000259" key="4">
    <source>
        <dbReference type="Pfam" id="PF04500"/>
    </source>
</evidence>
<evidence type="ECO:0000313" key="5">
    <source>
        <dbReference type="EMBL" id="KAG7309853.1"/>
    </source>
</evidence>
<evidence type="ECO:0000256" key="2">
    <source>
        <dbReference type="ARBA" id="ARBA00022771"/>
    </source>
</evidence>
<dbReference type="Gene3D" id="2.20.25.240">
    <property type="match status" value="2"/>
</dbReference>
<keyword evidence="3" id="KW-0862">Zinc</keyword>